<dbReference type="AlphaFoldDB" id="A0A0A1FM98"/>
<dbReference type="GO" id="GO:0046872">
    <property type="term" value="F:metal ion binding"/>
    <property type="evidence" value="ECO:0007669"/>
    <property type="project" value="UniProtKB-KW"/>
</dbReference>
<dbReference type="HOGENOM" id="CLU_012501_0_0_4"/>
<dbReference type="EMBL" id="CP009962">
    <property type="protein sequence ID" value="AIY44092.1"/>
    <property type="molecule type" value="Genomic_DNA"/>
</dbReference>
<protein>
    <submittedName>
        <fullName evidence="11">Xanthomonapepsin</fullName>
        <ecNumber evidence="11">3.4.21.101</ecNumber>
    </submittedName>
</protein>
<feature type="active site" description="Charge relay system" evidence="8">
    <location>
        <position position="562"/>
    </location>
</feature>
<feature type="compositionally biased region" description="Polar residues" evidence="9">
    <location>
        <begin position="430"/>
        <end position="443"/>
    </location>
</feature>
<keyword evidence="7" id="KW-0865">Zymogen</keyword>
<dbReference type="InterPro" id="IPR023828">
    <property type="entry name" value="Peptidase_S8_Ser-AS"/>
</dbReference>
<dbReference type="GO" id="GO:0008240">
    <property type="term" value="F:tripeptidyl-peptidase activity"/>
    <property type="evidence" value="ECO:0007669"/>
    <property type="project" value="TreeGrafter"/>
</dbReference>
<evidence type="ECO:0000256" key="1">
    <source>
        <dbReference type="ARBA" id="ARBA00001913"/>
    </source>
</evidence>
<evidence type="ECO:0000256" key="4">
    <source>
        <dbReference type="ARBA" id="ARBA00022801"/>
    </source>
</evidence>
<dbReference type="InterPro" id="IPR036852">
    <property type="entry name" value="Peptidase_S8/S53_dom_sf"/>
</dbReference>
<keyword evidence="4 8" id="KW-0378">Hydrolase</keyword>
<evidence type="ECO:0000313" key="12">
    <source>
        <dbReference type="Proteomes" id="UP000030302"/>
    </source>
</evidence>
<proteinExistence type="predicted"/>
<dbReference type="GO" id="GO:0004252">
    <property type="term" value="F:serine-type endopeptidase activity"/>
    <property type="evidence" value="ECO:0007669"/>
    <property type="project" value="UniProtKB-UniRule"/>
</dbReference>
<sequence>MHCIPGVWKGALKRCRKLFPRCFGVAYFKRNKKMKSKASAAKAGEFAVPRISTLALALSLACIGMAAHAGTDTSNWVSTKTDAFLPRVQTHDSTGVAVTADKVAVDMAQGEEKSVTVALQLRNKAQLDSFVKELYTPGSSVYHKFLTPAQFAAQYSPTQAQVDAVTAHLSKAGFKNINVSSNRLLVSADGTAATVKQAFNTSLKRFTHEGRNVYANETAAQVPPELATIVGSVLGLQNAAIHHVTHSGLHSTQKSIVQAAAGTETSHTPVQYPGIYGAVSTPAASNAVVGTISEGDMTYTLNDFQTFLSNNPSLPKLTPTVVYVGSQSSDESGEVEWALDSQVIYGASGGVKQLIFYTASSMEDAPLTAAYNAAVTANVASVVNVSLGECEASAKSSGSQAADDAVFEQAVAQGITFSVASGDAGPYNCDTDSQGNPGVANTTTKKKTYDVSEPASSPYVTTVGGTALFTTSAGAYNGQAVWNEGTAQTGDGSAVRIWSTGGGFSKYETAPSWQTSSIVGTGHTTRGLPDLVFDAASASGTYIYITASNNGGTAAGVVGGTSMAAPMFAGFWSRLESAHGNNLGFPNSALYAAIPSNASLVFPVTSAAVDGDAIDYNGWSTTYPGMKANASGWSAATGFGSLNVDKLNAYITANPTVFPAK</sequence>
<keyword evidence="3" id="KW-0479">Metal-binding</keyword>
<evidence type="ECO:0000259" key="10">
    <source>
        <dbReference type="PROSITE" id="PS51695"/>
    </source>
</evidence>
<dbReference type="InterPro" id="IPR050819">
    <property type="entry name" value="Tripeptidyl-peptidase_I"/>
</dbReference>
<dbReference type="SUPFAM" id="SSF52743">
    <property type="entry name" value="Subtilisin-like"/>
    <property type="match status" value="1"/>
</dbReference>
<comment type="caution">
    <text evidence="8">Lacks conserved residue(s) required for the propagation of feature annotation.</text>
</comment>
<evidence type="ECO:0000256" key="8">
    <source>
        <dbReference type="PROSITE-ProRule" id="PRU01032"/>
    </source>
</evidence>
<keyword evidence="6" id="KW-0106">Calcium</keyword>
<dbReference type="KEGG" id="care:LT85_4934"/>
<dbReference type="SMART" id="SM00944">
    <property type="entry name" value="Pro-kuma_activ"/>
    <property type="match status" value="1"/>
</dbReference>
<dbReference type="Gene3D" id="3.40.50.200">
    <property type="entry name" value="Peptidase S8/S53 domain"/>
    <property type="match status" value="1"/>
</dbReference>
<dbReference type="PANTHER" id="PTHR14218:SF15">
    <property type="entry name" value="TRIPEPTIDYL-PEPTIDASE 1"/>
    <property type="match status" value="1"/>
</dbReference>
<feature type="active site" description="Charge relay system" evidence="8">
    <location>
        <position position="336"/>
    </location>
</feature>
<comment type="cofactor">
    <cofactor evidence="1">
        <name>Ca(2+)</name>
        <dbReference type="ChEBI" id="CHEBI:29108"/>
    </cofactor>
</comment>
<feature type="domain" description="Peptidase S53" evidence="10">
    <location>
        <begin position="266"/>
        <end position="654"/>
    </location>
</feature>
<evidence type="ECO:0000256" key="6">
    <source>
        <dbReference type="ARBA" id="ARBA00022837"/>
    </source>
</evidence>
<dbReference type="InterPro" id="IPR030400">
    <property type="entry name" value="Sedolisin_dom"/>
</dbReference>
<dbReference type="CDD" id="cd04056">
    <property type="entry name" value="Peptidases_S53"/>
    <property type="match status" value="1"/>
</dbReference>
<dbReference type="GO" id="GO:0006508">
    <property type="term" value="P:proteolysis"/>
    <property type="evidence" value="ECO:0007669"/>
    <property type="project" value="UniProtKB-KW"/>
</dbReference>
<name>A0A0A1FM98_9BURK</name>
<dbReference type="MEROPS" id="S53.002"/>
<keyword evidence="12" id="KW-1185">Reference proteome</keyword>
<dbReference type="SUPFAM" id="SSF54897">
    <property type="entry name" value="Protease propeptides/inhibitors"/>
    <property type="match status" value="1"/>
</dbReference>
<dbReference type="Proteomes" id="UP000030302">
    <property type="component" value="Chromosome"/>
</dbReference>
<dbReference type="CDD" id="cd11377">
    <property type="entry name" value="Pro-peptidase_S53"/>
    <property type="match status" value="1"/>
</dbReference>
<keyword evidence="5 8" id="KW-0720">Serine protease</keyword>
<keyword evidence="2 8" id="KW-0645">Protease</keyword>
<evidence type="ECO:0000256" key="2">
    <source>
        <dbReference type="ARBA" id="ARBA00022670"/>
    </source>
</evidence>
<dbReference type="PANTHER" id="PTHR14218">
    <property type="entry name" value="PROTEASE S8 TRIPEPTIDYL PEPTIDASE I CLN2"/>
    <property type="match status" value="1"/>
</dbReference>
<evidence type="ECO:0000313" key="11">
    <source>
        <dbReference type="EMBL" id="AIY44092.1"/>
    </source>
</evidence>
<dbReference type="STRING" id="279058.LT85_4934"/>
<evidence type="ECO:0000256" key="3">
    <source>
        <dbReference type="ARBA" id="ARBA00022723"/>
    </source>
</evidence>
<evidence type="ECO:0000256" key="9">
    <source>
        <dbReference type="SAM" id="MobiDB-lite"/>
    </source>
</evidence>
<feature type="region of interest" description="Disordered" evidence="9">
    <location>
        <begin position="426"/>
        <end position="445"/>
    </location>
</feature>
<dbReference type="Pfam" id="PF09286">
    <property type="entry name" value="Pro-kuma_activ"/>
    <property type="match status" value="1"/>
</dbReference>
<reference evidence="12" key="1">
    <citation type="journal article" date="2014" name="Soil Biol. Biochem.">
        <title>Structure and function of bacterial communities in ageing soils: Insights from the Mendocino ecological staircase.</title>
        <authorList>
            <person name="Uroz S."/>
            <person name="Tech J.J."/>
            <person name="Sawaya N.A."/>
            <person name="Frey-Klett P."/>
            <person name="Leveau J.H.J."/>
        </authorList>
    </citation>
    <scope>NUCLEOTIDE SEQUENCE [LARGE SCALE GENOMIC DNA]</scope>
    <source>
        <strain evidence="12">Cal35</strain>
    </source>
</reference>
<dbReference type="PROSITE" id="PS51695">
    <property type="entry name" value="SEDOLISIN"/>
    <property type="match status" value="1"/>
</dbReference>
<evidence type="ECO:0000256" key="5">
    <source>
        <dbReference type="ARBA" id="ARBA00022825"/>
    </source>
</evidence>
<organism evidence="11 12">
    <name type="scientific">Collimonas arenae</name>
    <dbReference type="NCBI Taxonomy" id="279058"/>
    <lineage>
        <taxon>Bacteria</taxon>
        <taxon>Pseudomonadati</taxon>
        <taxon>Pseudomonadota</taxon>
        <taxon>Betaproteobacteria</taxon>
        <taxon>Burkholderiales</taxon>
        <taxon>Oxalobacteraceae</taxon>
        <taxon>Collimonas</taxon>
    </lineage>
</organism>
<dbReference type="InterPro" id="IPR015366">
    <property type="entry name" value="S53_propep"/>
</dbReference>
<evidence type="ECO:0000256" key="7">
    <source>
        <dbReference type="ARBA" id="ARBA00023145"/>
    </source>
</evidence>
<feature type="active site" description="Charge relay system" evidence="8">
    <location>
        <position position="340"/>
    </location>
</feature>
<accession>A0A0A1FM98</accession>
<gene>
    <name evidence="11" type="ORF">LT85_4934</name>
</gene>
<dbReference type="PROSITE" id="PS00138">
    <property type="entry name" value="SUBTILASE_SER"/>
    <property type="match status" value="1"/>
</dbReference>
<dbReference type="EC" id="3.4.21.101" evidence="11"/>